<feature type="compositionally biased region" description="Gly residues" evidence="6">
    <location>
        <begin position="1"/>
        <end position="12"/>
    </location>
</feature>
<keyword evidence="2" id="KW-1003">Cell membrane</keyword>
<evidence type="ECO:0000256" key="2">
    <source>
        <dbReference type="ARBA" id="ARBA00022475"/>
    </source>
</evidence>
<protein>
    <submittedName>
        <fullName evidence="8">Lipopolysaccharide biosynthesis protein</fullName>
    </submittedName>
</protein>
<evidence type="ECO:0000256" key="4">
    <source>
        <dbReference type="ARBA" id="ARBA00022989"/>
    </source>
</evidence>
<keyword evidence="9" id="KW-1185">Reference proteome</keyword>
<sequence>MSQAAPGGGGTATGRAVANDTAPGETGSAPVATTSAVGTPPGAGRPAKAAARKGIAGKAGRLLSSAGGAVAVQFVTAGGSLLVQALAARSLGAAGYGAYALFFAVLVMITSVQTSWVGDTLTVYDRFEPRVRGALLLSVGGTVAAGALVGAVVAVAMGVAGPGGVALFALLVALWLLNETGRRIFTARMEFWRLTANDACYLGTTLATLGLVLGLGADASVELLLAAMCVGCLASIALARFRLPKQEYAAAPLRGTAFREIAGFAWWRSIQAGIRPTALLLARLMIAGFASTAALAGVEAARLLLAPALTFVNGAGWFLLGDFAKAERDGTPMRARQAVRACGLMAGIALVMSLGGILLAGWLGPLVTGGSFDVDGVALAGWGIYAVCFACTLPLASLATARKRSRTVFTIRGVESLTGLLVLAVMLVADPGHASLAPYCLGGGGLVSAALLWRMLRKGDPPGRAAAPDREAGTAPAPR</sequence>
<evidence type="ECO:0000256" key="7">
    <source>
        <dbReference type="SAM" id="Phobius"/>
    </source>
</evidence>
<keyword evidence="4 7" id="KW-1133">Transmembrane helix</keyword>
<gene>
    <name evidence="8" type="ORF">ACFQKB_00330</name>
</gene>
<evidence type="ECO:0000256" key="3">
    <source>
        <dbReference type="ARBA" id="ARBA00022692"/>
    </source>
</evidence>
<comment type="caution">
    <text evidence="8">The sequence shown here is derived from an EMBL/GenBank/DDBJ whole genome shotgun (WGS) entry which is preliminary data.</text>
</comment>
<feature type="transmembrane region" description="Helical" evidence="7">
    <location>
        <begin position="303"/>
        <end position="320"/>
    </location>
</feature>
<organism evidence="8 9">
    <name type="scientific">Actinomadura yumaensis</name>
    <dbReference type="NCBI Taxonomy" id="111807"/>
    <lineage>
        <taxon>Bacteria</taxon>
        <taxon>Bacillati</taxon>
        <taxon>Actinomycetota</taxon>
        <taxon>Actinomycetes</taxon>
        <taxon>Streptosporangiales</taxon>
        <taxon>Thermomonosporaceae</taxon>
        <taxon>Actinomadura</taxon>
    </lineage>
</organism>
<feature type="compositionally biased region" description="Basic and acidic residues" evidence="6">
    <location>
        <begin position="460"/>
        <end position="472"/>
    </location>
</feature>
<accession>A0ABW2CBA9</accession>
<reference evidence="9" key="1">
    <citation type="journal article" date="2019" name="Int. J. Syst. Evol. Microbiol.">
        <title>The Global Catalogue of Microorganisms (GCM) 10K type strain sequencing project: providing services to taxonomists for standard genome sequencing and annotation.</title>
        <authorList>
            <consortium name="The Broad Institute Genomics Platform"/>
            <consortium name="The Broad Institute Genome Sequencing Center for Infectious Disease"/>
            <person name="Wu L."/>
            <person name="Ma J."/>
        </authorList>
    </citation>
    <scope>NUCLEOTIDE SEQUENCE [LARGE SCALE GENOMIC DNA]</scope>
    <source>
        <strain evidence="9">JCM 3369</strain>
    </source>
</reference>
<keyword evidence="3 7" id="KW-0812">Transmembrane</keyword>
<feature type="transmembrane region" description="Helical" evidence="7">
    <location>
        <begin position="409"/>
        <end position="429"/>
    </location>
</feature>
<feature type="transmembrane region" description="Helical" evidence="7">
    <location>
        <begin position="278"/>
        <end position="297"/>
    </location>
</feature>
<keyword evidence="5 7" id="KW-0472">Membrane</keyword>
<feature type="transmembrane region" description="Helical" evidence="7">
    <location>
        <begin position="93"/>
        <end position="112"/>
    </location>
</feature>
<feature type="transmembrane region" description="Helical" evidence="7">
    <location>
        <begin position="159"/>
        <end position="178"/>
    </location>
</feature>
<dbReference type="EMBL" id="JBHSXS010000001">
    <property type="protein sequence ID" value="MFC6878201.1"/>
    <property type="molecule type" value="Genomic_DNA"/>
</dbReference>
<feature type="transmembrane region" description="Helical" evidence="7">
    <location>
        <begin position="223"/>
        <end position="241"/>
    </location>
</feature>
<evidence type="ECO:0000256" key="6">
    <source>
        <dbReference type="SAM" id="MobiDB-lite"/>
    </source>
</evidence>
<dbReference type="Proteomes" id="UP001596380">
    <property type="component" value="Unassembled WGS sequence"/>
</dbReference>
<evidence type="ECO:0000313" key="8">
    <source>
        <dbReference type="EMBL" id="MFC6878201.1"/>
    </source>
</evidence>
<feature type="transmembrane region" description="Helical" evidence="7">
    <location>
        <begin position="199"/>
        <end position="217"/>
    </location>
</feature>
<name>A0ABW2CBA9_9ACTN</name>
<feature type="transmembrane region" description="Helical" evidence="7">
    <location>
        <begin position="133"/>
        <end position="153"/>
    </location>
</feature>
<feature type="transmembrane region" description="Helical" evidence="7">
    <location>
        <begin position="62"/>
        <end position="87"/>
    </location>
</feature>
<dbReference type="InterPro" id="IPR050833">
    <property type="entry name" value="Poly_Biosynth_Transport"/>
</dbReference>
<comment type="subcellular location">
    <subcellularLocation>
        <location evidence="1">Cell membrane</location>
        <topology evidence="1">Multi-pass membrane protein</topology>
    </subcellularLocation>
</comment>
<feature type="transmembrane region" description="Helical" evidence="7">
    <location>
        <begin position="435"/>
        <end position="456"/>
    </location>
</feature>
<evidence type="ECO:0000256" key="1">
    <source>
        <dbReference type="ARBA" id="ARBA00004651"/>
    </source>
</evidence>
<proteinExistence type="predicted"/>
<feature type="compositionally biased region" description="Low complexity" evidence="6">
    <location>
        <begin position="40"/>
        <end position="50"/>
    </location>
</feature>
<dbReference type="RefSeq" id="WP_160820142.1">
    <property type="nucleotide sequence ID" value="NZ_JBHSXS010000001.1"/>
</dbReference>
<feature type="transmembrane region" description="Helical" evidence="7">
    <location>
        <begin position="376"/>
        <end position="397"/>
    </location>
</feature>
<evidence type="ECO:0000313" key="9">
    <source>
        <dbReference type="Proteomes" id="UP001596380"/>
    </source>
</evidence>
<feature type="transmembrane region" description="Helical" evidence="7">
    <location>
        <begin position="341"/>
        <end position="364"/>
    </location>
</feature>
<feature type="region of interest" description="Disordered" evidence="6">
    <location>
        <begin position="1"/>
        <end position="50"/>
    </location>
</feature>
<feature type="region of interest" description="Disordered" evidence="6">
    <location>
        <begin position="460"/>
        <end position="479"/>
    </location>
</feature>
<dbReference type="PANTHER" id="PTHR30250">
    <property type="entry name" value="PST FAMILY PREDICTED COLANIC ACID TRANSPORTER"/>
    <property type="match status" value="1"/>
</dbReference>
<dbReference type="PANTHER" id="PTHR30250:SF11">
    <property type="entry name" value="O-ANTIGEN TRANSPORTER-RELATED"/>
    <property type="match status" value="1"/>
</dbReference>
<evidence type="ECO:0000256" key="5">
    <source>
        <dbReference type="ARBA" id="ARBA00023136"/>
    </source>
</evidence>